<keyword evidence="2" id="KW-0238">DNA-binding</keyword>
<evidence type="ECO:0000313" key="6">
    <source>
        <dbReference type="Proteomes" id="UP000316425"/>
    </source>
</evidence>
<evidence type="ECO:0000256" key="3">
    <source>
        <dbReference type="ARBA" id="ARBA00023163"/>
    </source>
</evidence>
<dbReference type="SUPFAM" id="SSF46785">
    <property type="entry name" value="Winged helix' DNA-binding domain"/>
    <property type="match status" value="1"/>
</dbReference>
<evidence type="ECO:0000256" key="2">
    <source>
        <dbReference type="ARBA" id="ARBA00023125"/>
    </source>
</evidence>
<dbReference type="InterPro" id="IPR000835">
    <property type="entry name" value="HTH_MarR-typ"/>
</dbReference>
<name>A0A556PN56_9BACI</name>
<evidence type="ECO:0000256" key="1">
    <source>
        <dbReference type="ARBA" id="ARBA00023015"/>
    </source>
</evidence>
<proteinExistence type="predicted"/>
<dbReference type="PROSITE" id="PS50995">
    <property type="entry name" value="HTH_MARR_2"/>
    <property type="match status" value="1"/>
</dbReference>
<accession>A0A556PN56</accession>
<gene>
    <name evidence="5" type="ORF">FPQ13_05825</name>
</gene>
<sequence>MEKFDCLHFILGKALQQVKQLSKEKLSSYGITSVQFGVLYFLWKKDGQLGSELGERLQMDSATVTGIIDRLEQGGFIERRLDSSDRRNRFVFLTEKGRLLEEPLSHKMDELDSELLSQYDEEKVQEFKQMLFDIGLGLKKGTKAGMFY</sequence>
<dbReference type="PANTHER" id="PTHR42756:SF1">
    <property type="entry name" value="TRANSCRIPTIONAL REPRESSOR OF EMRAB OPERON"/>
    <property type="match status" value="1"/>
</dbReference>
<keyword evidence="3" id="KW-0804">Transcription</keyword>
<dbReference type="PRINTS" id="PR00598">
    <property type="entry name" value="HTHMARR"/>
</dbReference>
<dbReference type="PROSITE" id="PS01117">
    <property type="entry name" value="HTH_MARR_1"/>
    <property type="match status" value="1"/>
</dbReference>
<dbReference type="OrthoDB" id="9799663at2"/>
<dbReference type="PANTHER" id="PTHR42756">
    <property type="entry name" value="TRANSCRIPTIONAL REGULATOR, MARR"/>
    <property type="match status" value="1"/>
</dbReference>
<dbReference type="InterPro" id="IPR023187">
    <property type="entry name" value="Tscrpt_reg_MarR-type_CS"/>
</dbReference>
<dbReference type="EMBL" id="VMHE01000007">
    <property type="protein sequence ID" value="TSJ65826.1"/>
    <property type="molecule type" value="Genomic_DNA"/>
</dbReference>
<comment type="caution">
    <text evidence="5">The sequence shown here is derived from an EMBL/GenBank/DDBJ whole genome shotgun (WGS) entry which is preliminary data.</text>
</comment>
<keyword evidence="6" id="KW-1185">Reference proteome</keyword>
<evidence type="ECO:0000259" key="4">
    <source>
        <dbReference type="PROSITE" id="PS50995"/>
    </source>
</evidence>
<dbReference type="GO" id="GO:0003677">
    <property type="term" value="F:DNA binding"/>
    <property type="evidence" value="ECO:0007669"/>
    <property type="project" value="UniProtKB-KW"/>
</dbReference>
<dbReference type="InterPro" id="IPR036390">
    <property type="entry name" value="WH_DNA-bd_sf"/>
</dbReference>
<organism evidence="5 6">
    <name type="scientific">Allobacillus salarius</name>
    <dbReference type="NCBI Taxonomy" id="1955272"/>
    <lineage>
        <taxon>Bacteria</taxon>
        <taxon>Bacillati</taxon>
        <taxon>Bacillota</taxon>
        <taxon>Bacilli</taxon>
        <taxon>Bacillales</taxon>
        <taxon>Bacillaceae</taxon>
        <taxon>Allobacillus</taxon>
    </lineage>
</organism>
<dbReference type="GO" id="GO:0003700">
    <property type="term" value="F:DNA-binding transcription factor activity"/>
    <property type="evidence" value="ECO:0007669"/>
    <property type="project" value="InterPro"/>
</dbReference>
<keyword evidence="1" id="KW-0805">Transcription regulation</keyword>
<dbReference type="Gene3D" id="1.10.10.10">
    <property type="entry name" value="Winged helix-like DNA-binding domain superfamily/Winged helix DNA-binding domain"/>
    <property type="match status" value="1"/>
</dbReference>
<dbReference type="Proteomes" id="UP000316425">
    <property type="component" value="Unassembled WGS sequence"/>
</dbReference>
<dbReference type="SMART" id="SM00347">
    <property type="entry name" value="HTH_MARR"/>
    <property type="match status" value="1"/>
</dbReference>
<feature type="domain" description="HTH marR-type" evidence="4">
    <location>
        <begin position="1"/>
        <end position="136"/>
    </location>
</feature>
<dbReference type="AlphaFoldDB" id="A0A556PN56"/>
<dbReference type="Pfam" id="PF01047">
    <property type="entry name" value="MarR"/>
    <property type="match status" value="1"/>
</dbReference>
<evidence type="ECO:0000313" key="5">
    <source>
        <dbReference type="EMBL" id="TSJ65826.1"/>
    </source>
</evidence>
<protein>
    <submittedName>
        <fullName evidence="5">MarR family transcriptional regulator</fullName>
    </submittedName>
</protein>
<dbReference type="InterPro" id="IPR036388">
    <property type="entry name" value="WH-like_DNA-bd_sf"/>
</dbReference>
<reference evidence="5 6" key="1">
    <citation type="submission" date="2019-07" db="EMBL/GenBank/DDBJ databases">
        <title>Allobacillus sp. nov. SKP isolated from shrimp paste of Euphausiacea.</title>
        <authorList>
            <person name="Kanchanasin P."/>
            <person name="Tanasupawat S."/>
            <person name="Shi W."/>
            <person name="Wu L."/>
            <person name="Ma J."/>
        </authorList>
    </citation>
    <scope>NUCLEOTIDE SEQUENCE [LARGE SCALE GENOMIC DNA]</scope>
    <source>
        <strain evidence="5 6">SKP4-8</strain>
    </source>
</reference>
<dbReference type="RefSeq" id="WP_144088391.1">
    <property type="nucleotide sequence ID" value="NZ_VMHE01000007.1"/>
</dbReference>